<dbReference type="InterPro" id="IPR025948">
    <property type="entry name" value="HTH-like_dom"/>
</dbReference>
<keyword evidence="3" id="KW-1185">Reference proteome</keyword>
<dbReference type="PANTHER" id="PTHR46889:SF4">
    <property type="entry name" value="TRANSPOSASE INSO FOR INSERTION SEQUENCE ELEMENT IS911B-RELATED"/>
    <property type="match status" value="1"/>
</dbReference>
<proteinExistence type="predicted"/>
<evidence type="ECO:0000313" key="3">
    <source>
        <dbReference type="Proteomes" id="UP000004088"/>
    </source>
</evidence>
<dbReference type="EMBL" id="AEWV01000036">
    <property type="protein sequence ID" value="EGC16747.1"/>
    <property type="molecule type" value="Genomic_DNA"/>
</dbReference>
<reference evidence="2 3" key="1">
    <citation type="submission" date="2011-01" db="EMBL/GenBank/DDBJ databases">
        <authorList>
            <person name="Muzny D."/>
            <person name="Qin X."/>
            <person name="Deng J."/>
            <person name="Jiang H."/>
            <person name="Liu Y."/>
            <person name="Qu J."/>
            <person name="Song X.-Z."/>
            <person name="Zhang L."/>
            <person name="Thornton R."/>
            <person name="Coyle M."/>
            <person name="Francisco L."/>
            <person name="Jackson L."/>
            <person name="Javaid M."/>
            <person name="Korchina V."/>
            <person name="Kovar C."/>
            <person name="Mata R."/>
            <person name="Mathew T."/>
            <person name="Ngo R."/>
            <person name="Nguyen L."/>
            <person name="Nguyen N."/>
            <person name="Okwuonu G."/>
            <person name="Ongeri F."/>
            <person name="Pham C."/>
            <person name="Simmons D."/>
            <person name="Wilczek-Boney K."/>
            <person name="Hale W."/>
            <person name="Jakkamsetti A."/>
            <person name="Pham P."/>
            <person name="Ruth R."/>
            <person name="San Lucas F."/>
            <person name="Warren J."/>
            <person name="Zhang J."/>
            <person name="Zhao Z."/>
            <person name="Zhou C."/>
            <person name="Zhu D."/>
            <person name="Lee S."/>
            <person name="Bess C."/>
            <person name="Blankenburg K."/>
            <person name="Forbes L."/>
            <person name="Fu Q."/>
            <person name="Gubbala S."/>
            <person name="Hirani K."/>
            <person name="Jayaseelan J.C."/>
            <person name="Lara F."/>
            <person name="Munidasa M."/>
            <person name="Palculict T."/>
            <person name="Patil S."/>
            <person name="Pu L.-L."/>
            <person name="Saada N."/>
            <person name="Tang L."/>
            <person name="Weissenberger G."/>
            <person name="Zhu Y."/>
            <person name="Hemphill L."/>
            <person name="Shang Y."/>
            <person name="Youmans B."/>
            <person name="Ayvaz T."/>
            <person name="Ross M."/>
            <person name="Santibanez J."/>
            <person name="Aqrawi P."/>
            <person name="Gross S."/>
            <person name="Joshi V."/>
            <person name="Fowler G."/>
            <person name="Nazareth L."/>
            <person name="Reid J."/>
            <person name="Worley K."/>
            <person name="Petrosino J."/>
            <person name="Highlander S."/>
            <person name="Gibbs R."/>
        </authorList>
    </citation>
    <scope>NUCLEOTIDE SEQUENCE [LARGE SCALE GENOMIC DNA]</scope>
    <source>
        <strain evidence="2 3">ATCC 33394</strain>
    </source>
</reference>
<accession>F0F149</accession>
<dbReference type="HOGENOM" id="CLU_1728923_0_0_4"/>
<dbReference type="STRING" id="888741.HMPREF9098_1834"/>
<evidence type="ECO:0000259" key="1">
    <source>
        <dbReference type="Pfam" id="PF13276"/>
    </source>
</evidence>
<gene>
    <name evidence="2" type="ORF">HMPREF9098_1834</name>
</gene>
<dbReference type="InterPro" id="IPR050900">
    <property type="entry name" value="Transposase_IS3/IS150/IS904"/>
</dbReference>
<sequence length="151" mass="17840">MPQKHTALSVEIKSLFVESRGSAGKRTLRDLLKRKGIFVGLYLVRKLMKQQGLFSKQPRNKENGQIFANHLNREFTPNADKTTVLCGDTTYLKVNGIWCYLTVVMNLYKKQVVGWKPTLSHRDNARMERWFRRFKYERMKGRVFDVKPRCR</sequence>
<feature type="domain" description="HTH-like" evidence="1">
    <location>
        <begin position="8"/>
        <end position="60"/>
    </location>
</feature>
<dbReference type="RefSeq" id="WP_003783785.1">
    <property type="nucleotide sequence ID" value="NZ_GL870929.1"/>
</dbReference>
<dbReference type="AlphaFoldDB" id="F0F149"/>
<organism evidence="2 3">
    <name type="scientific">Kingella denitrificans ATCC 33394</name>
    <dbReference type="NCBI Taxonomy" id="888741"/>
    <lineage>
        <taxon>Bacteria</taxon>
        <taxon>Pseudomonadati</taxon>
        <taxon>Pseudomonadota</taxon>
        <taxon>Betaproteobacteria</taxon>
        <taxon>Neisseriales</taxon>
        <taxon>Neisseriaceae</taxon>
        <taxon>Kingella</taxon>
    </lineage>
</organism>
<name>F0F149_9NEIS</name>
<comment type="caution">
    <text evidence="2">The sequence shown here is derived from an EMBL/GenBank/DDBJ whole genome shotgun (WGS) entry which is preliminary data.</text>
</comment>
<evidence type="ECO:0000313" key="2">
    <source>
        <dbReference type="EMBL" id="EGC16747.1"/>
    </source>
</evidence>
<dbReference type="PANTHER" id="PTHR46889">
    <property type="entry name" value="TRANSPOSASE INSF FOR INSERTION SEQUENCE IS3B-RELATED"/>
    <property type="match status" value="1"/>
</dbReference>
<dbReference type="Pfam" id="PF13276">
    <property type="entry name" value="HTH_21"/>
    <property type="match status" value="1"/>
</dbReference>
<protein>
    <recommendedName>
        <fullName evidence="1">HTH-like domain-containing protein</fullName>
    </recommendedName>
</protein>
<dbReference type="Proteomes" id="UP000004088">
    <property type="component" value="Unassembled WGS sequence"/>
</dbReference>